<gene>
    <name evidence="2" type="ORF">KIN20_008053</name>
</gene>
<evidence type="ECO:0000259" key="1">
    <source>
        <dbReference type="Pfam" id="PF13843"/>
    </source>
</evidence>
<comment type="caution">
    <text evidence="2">The sequence shown here is derived from an EMBL/GenBank/DDBJ whole genome shotgun (WGS) entry which is preliminary data.</text>
</comment>
<evidence type="ECO:0000313" key="2">
    <source>
        <dbReference type="EMBL" id="KAJ1351886.1"/>
    </source>
</evidence>
<sequence>MSAVRLPRLNDYWSARQGLVGVSMAVTCHVHATIFDIVTHLHVAGNRGYKAKDMIYKIKVLVELVNYTCKTVYRQGKDVCINESRYMMQLMIQYRGKTRLH</sequence>
<organism evidence="2 3">
    <name type="scientific">Parelaphostrongylus tenuis</name>
    <name type="common">Meningeal worm</name>
    <dbReference type="NCBI Taxonomy" id="148309"/>
    <lineage>
        <taxon>Eukaryota</taxon>
        <taxon>Metazoa</taxon>
        <taxon>Ecdysozoa</taxon>
        <taxon>Nematoda</taxon>
        <taxon>Chromadorea</taxon>
        <taxon>Rhabditida</taxon>
        <taxon>Rhabditina</taxon>
        <taxon>Rhabditomorpha</taxon>
        <taxon>Strongyloidea</taxon>
        <taxon>Metastrongylidae</taxon>
        <taxon>Parelaphostrongylus</taxon>
    </lineage>
</organism>
<proteinExistence type="predicted"/>
<dbReference type="Proteomes" id="UP001196413">
    <property type="component" value="Unassembled WGS sequence"/>
</dbReference>
<accession>A0AAD5MPX4</accession>
<protein>
    <recommendedName>
        <fullName evidence="1">PiggyBac transposable element-derived protein domain-containing protein</fullName>
    </recommendedName>
</protein>
<dbReference type="AlphaFoldDB" id="A0AAD5MPX4"/>
<dbReference type="InterPro" id="IPR029526">
    <property type="entry name" value="PGBD"/>
</dbReference>
<keyword evidence="3" id="KW-1185">Reference proteome</keyword>
<name>A0AAD5MPX4_PARTN</name>
<evidence type="ECO:0000313" key="3">
    <source>
        <dbReference type="Proteomes" id="UP001196413"/>
    </source>
</evidence>
<dbReference type="Pfam" id="PF13843">
    <property type="entry name" value="DDE_Tnp_1_7"/>
    <property type="match status" value="1"/>
</dbReference>
<reference evidence="2" key="1">
    <citation type="submission" date="2021-06" db="EMBL/GenBank/DDBJ databases">
        <title>Parelaphostrongylus tenuis whole genome reference sequence.</title>
        <authorList>
            <person name="Garwood T.J."/>
            <person name="Larsen P.A."/>
            <person name="Fountain-Jones N.M."/>
            <person name="Garbe J.R."/>
            <person name="Macchietto M.G."/>
            <person name="Kania S.A."/>
            <person name="Gerhold R.W."/>
            <person name="Richards J.E."/>
            <person name="Wolf T.M."/>
        </authorList>
    </citation>
    <scope>NUCLEOTIDE SEQUENCE</scope>
    <source>
        <strain evidence="2">MNPRO001-30</strain>
        <tissue evidence="2">Meninges</tissue>
    </source>
</reference>
<feature type="domain" description="PiggyBac transposable element-derived protein" evidence="1">
    <location>
        <begin position="1"/>
        <end position="84"/>
    </location>
</feature>
<dbReference type="EMBL" id="JAHQIW010001246">
    <property type="protein sequence ID" value="KAJ1351886.1"/>
    <property type="molecule type" value="Genomic_DNA"/>
</dbReference>